<feature type="region of interest" description="Disordered" evidence="1">
    <location>
        <begin position="39"/>
        <end position="58"/>
    </location>
</feature>
<proteinExistence type="predicted"/>
<sequence>MATRSLRHVLANFGDRLPVSLCAHAGLSRVSARRMVLRAEANGSKKKKKKPPSEISSSASCLPVIRVSGGSEVNLSHSFGDVIPKGQY</sequence>
<gene>
    <name evidence="2" type="ORF">AAFF_G00162520</name>
</gene>
<protein>
    <submittedName>
        <fullName evidence="2">Uncharacterized protein</fullName>
    </submittedName>
</protein>
<reference evidence="2" key="1">
    <citation type="journal article" date="2023" name="Science">
        <title>Genome structures resolve the early diversification of teleost fishes.</title>
        <authorList>
            <person name="Parey E."/>
            <person name="Louis A."/>
            <person name="Montfort J."/>
            <person name="Bouchez O."/>
            <person name="Roques C."/>
            <person name="Iampietro C."/>
            <person name="Lluch J."/>
            <person name="Castinel A."/>
            <person name="Donnadieu C."/>
            <person name="Desvignes T."/>
            <person name="Floi Bucao C."/>
            <person name="Jouanno E."/>
            <person name="Wen M."/>
            <person name="Mejri S."/>
            <person name="Dirks R."/>
            <person name="Jansen H."/>
            <person name="Henkel C."/>
            <person name="Chen W.J."/>
            <person name="Zahm M."/>
            <person name="Cabau C."/>
            <person name="Klopp C."/>
            <person name="Thompson A.W."/>
            <person name="Robinson-Rechavi M."/>
            <person name="Braasch I."/>
            <person name="Lecointre G."/>
            <person name="Bobe J."/>
            <person name="Postlethwait J.H."/>
            <person name="Berthelot C."/>
            <person name="Roest Crollius H."/>
            <person name="Guiguen Y."/>
        </authorList>
    </citation>
    <scope>NUCLEOTIDE SEQUENCE</scope>
    <source>
        <strain evidence="2">NC1722</strain>
    </source>
</reference>
<evidence type="ECO:0000313" key="3">
    <source>
        <dbReference type="Proteomes" id="UP001221898"/>
    </source>
</evidence>
<evidence type="ECO:0000313" key="2">
    <source>
        <dbReference type="EMBL" id="KAJ8411444.1"/>
    </source>
</evidence>
<comment type="caution">
    <text evidence="2">The sequence shown here is derived from an EMBL/GenBank/DDBJ whole genome shotgun (WGS) entry which is preliminary data.</text>
</comment>
<keyword evidence="3" id="KW-1185">Reference proteome</keyword>
<organism evidence="2 3">
    <name type="scientific">Aldrovandia affinis</name>
    <dbReference type="NCBI Taxonomy" id="143900"/>
    <lineage>
        <taxon>Eukaryota</taxon>
        <taxon>Metazoa</taxon>
        <taxon>Chordata</taxon>
        <taxon>Craniata</taxon>
        <taxon>Vertebrata</taxon>
        <taxon>Euteleostomi</taxon>
        <taxon>Actinopterygii</taxon>
        <taxon>Neopterygii</taxon>
        <taxon>Teleostei</taxon>
        <taxon>Notacanthiformes</taxon>
        <taxon>Halosauridae</taxon>
        <taxon>Aldrovandia</taxon>
    </lineage>
</organism>
<name>A0AAD7SZ32_9TELE</name>
<accession>A0AAD7SZ32</accession>
<dbReference type="EMBL" id="JAINUG010000022">
    <property type="protein sequence ID" value="KAJ8411444.1"/>
    <property type="molecule type" value="Genomic_DNA"/>
</dbReference>
<dbReference type="AlphaFoldDB" id="A0AAD7SZ32"/>
<dbReference type="Proteomes" id="UP001221898">
    <property type="component" value="Unassembled WGS sequence"/>
</dbReference>
<evidence type="ECO:0000256" key="1">
    <source>
        <dbReference type="SAM" id="MobiDB-lite"/>
    </source>
</evidence>